<comment type="caution">
    <text evidence="1">The sequence shown here is derived from an EMBL/GenBank/DDBJ whole genome shotgun (WGS) entry which is preliminary data.</text>
</comment>
<dbReference type="EMBL" id="AZBU02000007">
    <property type="protein sequence ID" value="TKR70803.1"/>
    <property type="molecule type" value="Genomic_DNA"/>
</dbReference>
<reference evidence="1 2" key="1">
    <citation type="journal article" date="2015" name="Genome Biol.">
        <title>Comparative genomics of Steinernema reveals deeply conserved gene regulatory networks.</title>
        <authorList>
            <person name="Dillman A.R."/>
            <person name="Macchietto M."/>
            <person name="Porter C.F."/>
            <person name="Rogers A."/>
            <person name="Williams B."/>
            <person name="Antoshechkin I."/>
            <person name="Lee M.M."/>
            <person name="Goodwin Z."/>
            <person name="Lu X."/>
            <person name="Lewis E.E."/>
            <person name="Goodrich-Blair H."/>
            <person name="Stock S.P."/>
            <person name="Adams B.J."/>
            <person name="Sternberg P.W."/>
            <person name="Mortazavi A."/>
        </authorList>
    </citation>
    <scope>NUCLEOTIDE SEQUENCE [LARGE SCALE GENOMIC DNA]</scope>
    <source>
        <strain evidence="1 2">ALL</strain>
    </source>
</reference>
<dbReference type="AlphaFoldDB" id="A0A4U5MP94"/>
<reference evidence="1 2" key="2">
    <citation type="journal article" date="2019" name="G3 (Bethesda)">
        <title>Hybrid Assembly of the Genome of the Entomopathogenic Nematode Steinernema carpocapsae Identifies the X-Chromosome.</title>
        <authorList>
            <person name="Serra L."/>
            <person name="Macchietto M."/>
            <person name="Macias-Munoz A."/>
            <person name="McGill C.J."/>
            <person name="Rodriguez I.M."/>
            <person name="Rodriguez B."/>
            <person name="Murad R."/>
            <person name="Mortazavi A."/>
        </authorList>
    </citation>
    <scope>NUCLEOTIDE SEQUENCE [LARGE SCALE GENOMIC DNA]</scope>
    <source>
        <strain evidence="1 2">ALL</strain>
    </source>
</reference>
<dbReference type="Proteomes" id="UP000298663">
    <property type="component" value="Unassembled WGS sequence"/>
</dbReference>
<organism evidence="1 2">
    <name type="scientific">Steinernema carpocapsae</name>
    <name type="common">Entomopathogenic nematode</name>
    <dbReference type="NCBI Taxonomy" id="34508"/>
    <lineage>
        <taxon>Eukaryota</taxon>
        <taxon>Metazoa</taxon>
        <taxon>Ecdysozoa</taxon>
        <taxon>Nematoda</taxon>
        <taxon>Chromadorea</taxon>
        <taxon>Rhabditida</taxon>
        <taxon>Tylenchina</taxon>
        <taxon>Panagrolaimomorpha</taxon>
        <taxon>Strongyloidoidea</taxon>
        <taxon>Steinernematidae</taxon>
        <taxon>Steinernema</taxon>
    </lineage>
</organism>
<evidence type="ECO:0000313" key="1">
    <source>
        <dbReference type="EMBL" id="TKR70803.1"/>
    </source>
</evidence>
<evidence type="ECO:0000313" key="2">
    <source>
        <dbReference type="Proteomes" id="UP000298663"/>
    </source>
</evidence>
<accession>A0A4U5MP94</accession>
<keyword evidence="2" id="KW-1185">Reference proteome</keyword>
<proteinExistence type="predicted"/>
<sequence length="74" mass="8423">MERLVITATQTTRLVMDFGQMSAHCLLMRWVDNFSWPLLPSPPPTATFSSYPNLRSQFSLIYSSMFSSVALFCP</sequence>
<name>A0A4U5MP94_STECR</name>
<gene>
    <name evidence="1" type="ORF">L596_022778</name>
</gene>
<protein>
    <submittedName>
        <fullName evidence="1">Uncharacterized protein</fullName>
    </submittedName>
</protein>